<dbReference type="Gene3D" id="3.30.70.1290">
    <property type="entry name" value="Transposase IS200-like"/>
    <property type="match status" value="1"/>
</dbReference>
<gene>
    <name evidence="2" type="ordered locus">PCC8801_0459</name>
</gene>
<sequence>MEKPGACNLLFRCVGCEYLKQNYRVGKKGRQWDTIMAHDPNFSYRRSIRLKDYKYTDSGAYFVTLCTKHKQCIFGEIKEGKIRLYALGAIAKNCWLEIPQHFPNVMLDVFVIMPNHVHGILWINDCQKSGDQVRKLGNIVSGSLSSIVRSYKAAVTKEINLICNQTGTSLVWQRNFYEHIIRDDNALEKIRQYILENPLNWETDPDYSLSREILLDLPF</sequence>
<accession>B7JUH5</accession>
<protein>
    <recommendedName>
        <fullName evidence="1">Transposase IS200-like domain-containing protein</fullName>
    </recommendedName>
</protein>
<evidence type="ECO:0000313" key="3">
    <source>
        <dbReference type="Proteomes" id="UP000008204"/>
    </source>
</evidence>
<dbReference type="SUPFAM" id="SSF143422">
    <property type="entry name" value="Transposase IS200-like"/>
    <property type="match status" value="1"/>
</dbReference>
<dbReference type="GO" id="GO:0043565">
    <property type="term" value="F:sequence-specific DNA binding"/>
    <property type="evidence" value="ECO:0007669"/>
    <property type="project" value="TreeGrafter"/>
</dbReference>
<proteinExistence type="predicted"/>
<dbReference type="KEGG" id="cyp:PCC8801_0459"/>
<dbReference type="eggNOG" id="COG1943">
    <property type="taxonomic scope" value="Bacteria"/>
</dbReference>
<evidence type="ECO:0000259" key="1">
    <source>
        <dbReference type="SMART" id="SM01321"/>
    </source>
</evidence>
<dbReference type="GO" id="GO:0004803">
    <property type="term" value="F:transposase activity"/>
    <property type="evidence" value="ECO:0007669"/>
    <property type="project" value="InterPro"/>
</dbReference>
<dbReference type="EMBL" id="CP001287">
    <property type="protein sequence ID" value="ACK64555.1"/>
    <property type="molecule type" value="Genomic_DNA"/>
</dbReference>
<dbReference type="InterPro" id="IPR036515">
    <property type="entry name" value="Transposase_17_sf"/>
</dbReference>
<name>B7JUH5_RIPO1</name>
<feature type="domain" description="Transposase IS200-like" evidence="1">
    <location>
        <begin position="56"/>
        <end position="197"/>
    </location>
</feature>
<dbReference type="AlphaFoldDB" id="B7JUH5"/>
<evidence type="ECO:0000313" key="2">
    <source>
        <dbReference type="EMBL" id="ACK64555.1"/>
    </source>
</evidence>
<organism evidence="2 3">
    <name type="scientific">Rippkaea orientalis (strain PCC 8801 / RF-1)</name>
    <name type="common">Cyanothece sp. (strain PCC 8801)</name>
    <dbReference type="NCBI Taxonomy" id="41431"/>
    <lineage>
        <taxon>Bacteria</taxon>
        <taxon>Bacillati</taxon>
        <taxon>Cyanobacteriota</taxon>
        <taxon>Cyanophyceae</taxon>
        <taxon>Oscillatoriophycideae</taxon>
        <taxon>Chroococcales</taxon>
        <taxon>Aphanothecaceae</taxon>
        <taxon>Rippkaea</taxon>
        <taxon>Rippkaea orientalis</taxon>
    </lineage>
</organism>
<keyword evidence="3" id="KW-1185">Reference proteome</keyword>
<dbReference type="RefSeq" id="WP_012593832.1">
    <property type="nucleotide sequence ID" value="NC_011726.1"/>
</dbReference>
<dbReference type="STRING" id="41431.PCC8801_0459"/>
<dbReference type="InterPro" id="IPR052715">
    <property type="entry name" value="RAYT_transposase"/>
</dbReference>
<dbReference type="PANTHER" id="PTHR36966:SF1">
    <property type="entry name" value="REP-ASSOCIATED TYROSINE TRANSPOSASE"/>
    <property type="match status" value="1"/>
</dbReference>
<dbReference type="SMART" id="SM01321">
    <property type="entry name" value="Y1_Tnp"/>
    <property type="match status" value="1"/>
</dbReference>
<dbReference type="HOGENOM" id="CLU_101329_0_0_3"/>
<dbReference type="Proteomes" id="UP000008204">
    <property type="component" value="Chromosome"/>
</dbReference>
<dbReference type="InterPro" id="IPR002686">
    <property type="entry name" value="Transposase_17"/>
</dbReference>
<dbReference type="GO" id="GO:0006313">
    <property type="term" value="P:DNA transposition"/>
    <property type="evidence" value="ECO:0007669"/>
    <property type="project" value="InterPro"/>
</dbReference>
<dbReference type="PANTHER" id="PTHR36966">
    <property type="entry name" value="REP-ASSOCIATED TYROSINE TRANSPOSASE"/>
    <property type="match status" value="1"/>
</dbReference>
<reference evidence="3" key="1">
    <citation type="journal article" date="2011" name="MBio">
        <title>Novel metabolic attributes of the genus Cyanothece, comprising a group of unicellular nitrogen-fixing Cyanobacteria.</title>
        <authorList>
            <person name="Bandyopadhyay A."/>
            <person name="Elvitigala T."/>
            <person name="Welsh E."/>
            <person name="Stockel J."/>
            <person name="Liberton M."/>
            <person name="Min H."/>
            <person name="Sherman L.A."/>
            <person name="Pakrasi H.B."/>
        </authorList>
    </citation>
    <scope>NUCLEOTIDE SEQUENCE [LARGE SCALE GENOMIC DNA]</scope>
    <source>
        <strain evidence="3">PCC 8801</strain>
    </source>
</reference>